<dbReference type="RefSeq" id="WP_204205023.1">
    <property type="nucleotide sequence ID" value="NZ_JAFELM010000043.1"/>
</dbReference>
<sequence length="299" mass="34879">MKKVLILPALLLMVSGCSDSKEAIKKVDTNEKMTVSQEVKKQNDVYINSSYDYSIKLENQLLNKIIIEDGDTTQIWYDDKTLVKDKVLIGKIVPMTKEEWLERKQDEYVMDIVNYDEAKQMVYVFQHNIEPYANYYTEDEHGEFLPPAESLEYDLLSQLFTKSLLQSNFIFGGIDVEQTIQATLDPAHLEMSEEWYHTLQVAFNDLELVLNKNDKELLAERLNSLISELNANSPVTNQFPYPSHELGSNLIEAYEQFHWLAEPPYYEDETNQLAIENQMTVIKQYLQTVDQQIKQIKNR</sequence>
<evidence type="ECO:0000313" key="2">
    <source>
        <dbReference type="EMBL" id="MBM6619549.1"/>
    </source>
</evidence>
<keyword evidence="1" id="KW-0732">Signal</keyword>
<keyword evidence="3" id="KW-1185">Reference proteome</keyword>
<evidence type="ECO:0000256" key="1">
    <source>
        <dbReference type="SAM" id="SignalP"/>
    </source>
</evidence>
<feature type="chain" id="PRO_5045326876" evidence="1">
    <location>
        <begin position="21"/>
        <end position="299"/>
    </location>
</feature>
<protein>
    <submittedName>
        <fullName evidence="2">Uncharacterized protein</fullName>
    </submittedName>
</protein>
<gene>
    <name evidence="2" type="ORF">JR050_17955</name>
</gene>
<feature type="signal peptide" evidence="1">
    <location>
        <begin position="1"/>
        <end position="20"/>
    </location>
</feature>
<comment type="caution">
    <text evidence="2">The sequence shown here is derived from an EMBL/GenBank/DDBJ whole genome shotgun (WGS) entry which is preliminary data.</text>
</comment>
<reference evidence="2 3" key="1">
    <citation type="submission" date="2021-02" db="EMBL/GenBank/DDBJ databases">
        <title>Bacillus sp. RD4P76, an endophyte from a halophyte.</title>
        <authorList>
            <person name="Sun J.-Q."/>
        </authorList>
    </citation>
    <scope>NUCLEOTIDE SEQUENCE [LARGE SCALE GENOMIC DNA]</scope>
    <source>
        <strain evidence="2 3">RD4P76</strain>
    </source>
</reference>
<name>A0ABS2DM32_9BACI</name>
<dbReference type="EMBL" id="JAFELM010000043">
    <property type="protein sequence ID" value="MBM6619549.1"/>
    <property type="molecule type" value="Genomic_DNA"/>
</dbReference>
<evidence type="ECO:0000313" key="3">
    <source>
        <dbReference type="Proteomes" id="UP001518925"/>
    </source>
</evidence>
<dbReference type="Proteomes" id="UP001518925">
    <property type="component" value="Unassembled WGS sequence"/>
</dbReference>
<proteinExistence type="predicted"/>
<accession>A0ABS2DM32</accession>
<dbReference type="PROSITE" id="PS51257">
    <property type="entry name" value="PROKAR_LIPOPROTEIN"/>
    <property type="match status" value="1"/>
</dbReference>
<organism evidence="2 3">
    <name type="scientific">Bacillus suaedaesalsae</name>
    <dbReference type="NCBI Taxonomy" id="2810349"/>
    <lineage>
        <taxon>Bacteria</taxon>
        <taxon>Bacillati</taxon>
        <taxon>Bacillota</taxon>
        <taxon>Bacilli</taxon>
        <taxon>Bacillales</taxon>
        <taxon>Bacillaceae</taxon>
        <taxon>Bacillus</taxon>
    </lineage>
</organism>